<evidence type="ECO:0000313" key="1">
    <source>
        <dbReference type="EMBL" id="AIQ12956.1"/>
    </source>
</evidence>
<gene>
    <name evidence="1" type="ORF">PDUR_14320</name>
</gene>
<protein>
    <submittedName>
        <fullName evidence="1">Uncharacterized protein</fullName>
    </submittedName>
</protein>
<name>A0A089HLZ2_PAEDU</name>
<keyword evidence="2" id="KW-1185">Reference proteome</keyword>
<dbReference type="Proteomes" id="UP000029409">
    <property type="component" value="Chromosome"/>
</dbReference>
<proteinExistence type="predicted"/>
<reference evidence="1 2" key="1">
    <citation type="submission" date="2014-08" db="EMBL/GenBank/DDBJ databases">
        <title>Comparative genomics of the Paenibacillus odorifer group.</title>
        <authorList>
            <person name="den Bakker H.C."/>
            <person name="Tsai Y.-C."/>
            <person name="Martin N."/>
            <person name="Korlach J."/>
            <person name="Wiedmann M."/>
        </authorList>
    </citation>
    <scope>NUCLEOTIDE SEQUENCE [LARGE SCALE GENOMIC DNA]</scope>
    <source>
        <strain evidence="1 2">DSM 1735</strain>
    </source>
</reference>
<dbReference type="AlphaFoldDB" id="A0A089HLZ2"/>
<accession>A0A089HLZ2</accession>
<dbReference type="EMBL" id="CP009288">
    <property type="protein sequence ID" value="AIQ12956.1"/>
    <property type="molecule type" value="Genomic_DNA"/>
</dbReference>
<sequence>MPVLSWTGEYYPVTRNSAASFLFLPFGIAREEQLYDTHREYMKGMVMATFESLTCRLQVIEKR</sequence>
<dbReference type="KEGG" id="pdu:PDUR_14320"/>
<organism evidence="1 2">
    <name type="scientific">Paenibacillus durus</name>
    <name type="common">Paenibacillus azotofixans</name>
    <dbReference type="NCBI Taxonomy" id="44251"/>
    <lineage>
        <taxon>Bacteria</taxon>
        <taxon>Bacillati</taxon>
        <taxon>Bacillota</taxon>
        <taxon>Bacilli</taxon>
        <taxon>Bacillales</taxon>
        <taxon>Paenibacillaceae</taxon>
        <taxon>Paenibacillus</taxon>
    </lineage>
</organism>
<evidence type="ECO:0000313" key="2">
    <source>
        <dbReference type="Proteomes" id="UP000029409"/>
    </source>
</evidence>